<gene>
    <name evidence="1" type="ORF">ACHAXA_001124</name>
</gene>
<dbReference type="AlphaFoldDB" id="A0ABD3RMN3"/>
<protein>
    <submittedName>
        <fullName evidence="1">Uncharacterized protein</fullName>
    </submittedName>
</protein>
<dbReference type="Proteomes" id="UP001530377">
    <property type="component" value="Unassembled WGS sequence"/>
</dbReference>
<dbReference type="EMBL" id="JALLPB020000468">
    <property type="protein sequence ID" value="KAL3808815.1"/>
    <property type="molecule type" value="Genomic_DNA"/>
</dbReference>
<sequence length="76" mass="8309">MKGLSLSSTSLQLLELAAGPARHFLMALMGHPKTMIDAIMVMDVSIYMVDYRIRNADIELGSHTGNGKDDGSSRRD</sequence>
<keyword evidence="2" id="KW-1185">Reference proteome</keyword>
<proteinExistence type="predicted"/>
<name>A0ABD3RMN3_9STRA</name>
<organism evidence="1 2">
    <name type="scientific">Cyclostephanos tholiformis</name>
    <dbReference type="NCBI Taxonomy" id="382380"/>
    <lineage>
        <taxon>Eukaryota</taxon>
        <taxon>Sar</taxon>
        <taxon>Stramenopiles</taxon>
        <taxon>Ochrophyta</taxon>
        <taxon>Bacillariophyta</taxon>
        <taxon>Coscinodiscophyceae</taxon>
        <taxon>Thalassiosirophycidae</taxon>
        <taxon>Stephanodiscales</taxon>
        <taxon>Stephanodiscaceae</taxon>
        <taxon>Cyclostephanos</taxon>
    </lineage>
</organism>
<comment type="caution">
    <text evidence="1">The sequence shown here is derived from an EMBL/GenBank/DDBJ whole genome shotgun (WGS) entry which is preliminary data.</text>
</comment>
<accession>A0ABD3RMN3</accession>
<reference evidence="1 2" key="1">
    <citation type="submission" date="2024-10" db="EMBL/GenBank/DDBJ databases">
        <title>Updated reference genomes for cyclostephanoid diatoms.</title>
        <authorList>
            <person name="Roberts W.R."/>
            <person name="Alverson A.J."/>
        </authorList>
    </citation>
    <scope>NUCLEOTIDE SEQUENCE [LARGE SCALE GENOMIC DNA]</scope>
    <source>
        <strain evidence="1 2">AJA228-03</strain>
    </source>
</reference>
<evidence type="ECO:0000313" key="1">
    <source>
        <dbReference type="EMBL" id="KAL3808815.1"/>
    </source>
</evidence>
<evidence type="ECO:0000313" key="2">
    <source>
        <dbReference type="Proteomes" id="UP001530377"/>
    </source>
</evidence>